<feature type="domain" description="Glycosyltransferase subfamily 4-like N-terminal" evidence="3">
    <location>
        <begin position="35"/>
        <end position="164"/>
    </location>
</feature>
<dbReference type="SUPFAM" id="SSF53756">
    <property type="entry name" value="UDP-Glycosyltransferase/glycogen phosphorylase"/>
    <property type="match status" value="1"/>
</dbReference>
<keyword evidence="2 4" id="KW-0808">Transferase</keyword>
<sequence>MSGERDPGALPFTVAAPRSRGEVVAVVCDYGLDFVGGAQTAMLSECRSLVAAGARVVLVVPNHAPPAMTAGLHVHALPAFRIPFTGLPLFANGRRLRSRLSSLFRREGVTSVHAHSEFGLAVAGLEVARELGLPSVMTVHTFFWRGPFRWFARPIATLARWFLGALTRQRVGVPTATGDPIGDVLRGVTTNATVLADIVISPSQHQAEALRAAGTSNVRVLPNTVLHPPASLPRPARATIPVTGPLRLLWIGRCAPEKRLIPFVEASVLAFDTLSEGALTVDIVGDGPDLPRARALAARARAIRFHGSVPNADVHDLIRESHVVALTSDGFDNQPMVVVEALREGRGILYVDRRLTEGLDVAGILAPAGPAGMAETIERLCLERDIVVTAGAAARKAFAAFEPDYHATAVLSMYEAARSHLLTRRRAGG</sequence>
<dbReference type="Pfam" id="PF13439">
    <property type="entry name" value="Glyco_transf_4"/>
    <property type="match status" value="1"/>
</dbReference>
<dbReference type="PANTHER" id="PTHR45947:SF13">
    <property type="entry name" value="TRANSFERASE"/>
    <property type="match status" value="1"/>
</dbReference>
<name>A0A6L9XV35_9MICO</name>
<dbReference type="Proteomes" id="UP000474967">
    <property type="component" value="Unassembled WGS sequence"/>
</dbReference>
<comment type="caution">
    <text evidence="4">The sequence shown here is derived from an EMBL/GenBank/DDBJ whole genome shotgun (WGS) entry which is preliminary data.</text>
</comment>
<dbReference type="RefSeq" id="WP_163288434.1">
    <property type="nucleotide sequence ID" value="NZ_JAAGWY010000001.1"/>
</dbReference>
<evidence type="ECO:0000313" key="5">
    <source>
        <dbReference type="Proteomes" id="UP000474967"/>
    </source>
</evidence>
<organism evidence="4 5">
    <name type="scientific">Leifsonia tongyongensis</name>
    <dbReference type="NCBI Taxonomy" id="1268043"/>
    <lineage>
        <taxon>Bacteria</taxon>
        <taxon>Bacillati</taxon>
        <taxon>Actinomycetota</taxon>
        <taxon>Actinomycetes</taxon>
        <taxon>Micrococcales</taxon>
        <taxon>Microbacteriaceae</taxon>
        <taxon>Leifsonia</taxon>
    </lineage>
</organism>
<evidence type="ECO:0000256" key="1">
    <source>
        <dbReference type="ARBA" id="ARBA00022676"/>
    </source>
</evidence>
<dbReference type="InterPro" id="IPR028098">
    <property type="entry name" value="Glyco_trans_4-like_N"/>
</dbReference>
<keyword evidence="1" id="KW-0328">Glycosyltransferase</keyword>
<evidence type="ECO:0000259" key="3">
    <source>
        <dbReference type="Pfam" id="PF13439"/>
    </source>
</evidence>
<proteinExistence type="predicted"/>
<dbReference type="AlphaFoldDB" id="A0A6L9XV35"/>
<dbReference type="GO" id="GO:1901137">
    <property type="term" value="P:carbohydrate derivative biosynthetic process"/>
    <property type="evidence" value="ECO:0007669"/>
    <property type="project" value="UniProtKB-ARBA"/>
</dbReference>
<accession>A0A6L9XV35</accession>
<dbReference type="PANTHER" id="PTHR45947">
    <property type="entry name" value="SULFOQUINOVOSYL TRANSFERASE SQD2"/>
    <property type="match status" value="1"/>
</dbReference>
<evidence type="ECO:0000256" key="2">
    <source>
        <dbReference type="ARBA" id="ARBA00022679"/>
    </source>
</evidence>
<gene>
    <name evidence="4" type="ORF">G3T36_05045</name>
</gene>
<dbReference type="Pfam" id="PF13692">
    <property type="entry name" value="Glyco_trans_1_4"/>
    <property type="match status" value="1"/>
</dbReference>
<reference evidence="4 5" key="1">
    <citation type="journal article" date="2014" name="J. Microbiol.">
        <title>Diaminobutyricibacter tongyongensis gen. nov., sp. nov. and Homoserinibacter gongjuensis gen. nov., sp. nov. belong to the family Microbacteriaceae.</title>
        <authorList>
            <person name="Kim S.J."/>
            <person name="Ahn J.H."/>
            <person name="Weon H.Y."/>
            <person name="Hamada M."/>
            <person name="Suzuki K."/>
            <person name="Kwon S.W."/>
        </authorList>
    </citation>
    <scope>NUCLEOTIDE SEQUENCE [LARGE SCALE GENOMIC DNA]</scope>
    <source>
        <strain evidence="4 5">NBRC 108724</strain>
    </source>
</reference>
<dbReference type="Gene3D" id="3.40.50.2000">
    <property type="entry name" value="Glycogen Phosphorylase B"/>
    <property type="match status" value="2"/>
</dbReference>
<dbReference type="GO" id="GO:0016757">
    <property type="term" value="F:glycosyltransferase activity"/>
    <property type="evidence" value="ECO:0007669"/>
    <property type="project" value="UniProtKB-KW"/>
</dbReference>
<evidence type="ECO:0000313" key="4">
    <source>
        <dbReference type="EMBL" id="NEN05233.1"/>
    </source>
</evidence>
<dbReference type="InterPro" id="IPR050194">
    <property type="entry name" value="Glycosyltransferase_grp1"/>
</dbReference>
<dbReference type="EMBL" id="JAAGWY010000001">
    <property type="protein sequence ID" value="NEN05233.1"/>
    <property type="molecule type" value="Genomic_DNA"/>
</dbReference>
<dbReference type="CDD" id="cd03801">
    <property type="entry name" value="GT4_PimA-like"/>
    <property type="match status" value="1"/>
</dbReference>
<keyword evidence="5" id="KW-1185">Reference proteome</keyword>
<protein>
    <submittedName>
        <fullName evidence="4">Glycosyltransferase family 4 protein</fullName>
    </submittedName>
</protein>